<comment type="caution">
    <text evidence="1">The sequence shown here is derived from an EMBL/GenBank/DDBJ whole genome shotgun (WGS) entry which is preliminary data.</text>
</comment>
<protein>
    <submittedName>
        <fullName evidence="1">Uncharacterized protein</fullName>
    </submittedName>
</protein>
<evidence type="ECO:0000313" key="3">
    <source>
        <dbReference type="Proteomes" id="UP000663829"/>
    </source>
</evidence>
<dbReference type="OrthoDB" id="10014113at2759"/>
<name>A0A813QRD1_9BILA</name>
<dbReference type="AlphaFoldDB" id="A0A813QRD1"/>
<dbReference type="Proteomes" id="UP000681722">
    <property type="component" value="Unassembled WGS sequence"/>
</dbReference>
<evidence type="ECO:0000313" key="1">
    <source>
        <dbReference type="EMBL" id="CAF0770752.1"/>
    </source>
</evidence>
<keyword evidence="3" id="KW-1185">Reference proteome</keyword>
<dbReference type="Proteomes" id="UP000663829">
    <property type="component" value="Unassembled WGS sequence"/>
</dbReference>
<evidence type="ECO:0000313" key="2">
    <source>
        <dbReference type="EMBL" id="CAF3552874.1"/>
    </source>
</evidence>
<sequence length="354" mass="40798">MGRASVTGEGDYLAGIAQLWLNEYAISLSDSRYDSSNSASFKPLLSRSYSNLNSHSFQEQSLPHTYTPTISHSSSSRRVRFKLDNDIFNNTDSYTNNLYAEATQRQTRSTDDVRSALNQLSSGYSYNNQNRNNKLSMISSSPKSITNYHRSEYIIPIQKDVDTSHINEKTSSTKLASRSLTTQKIDVSRLQGIAPVIEAELNYAQSRPIDDKSQTQWYRHMYNHLHKPDIKPDEQNNYKPTYKFPEQFDGNIEQMEEYIRKAAVGQSNLIDDRWKHSSQISMNSRENRNNLLQKNQLHAIKNIPYHSNSNINEYHMRKPTIIDDYLVDSSLYNNNSTKPVMIVIWRHHSPSLSA</sequence>
<reference evidence="1" key="1">
    <citation type="submission" date="2021-02" db="EMBL/GenBank/DDBJ databases">
        <authorList>
            <person name="Nowell W R."/>
        </authorList>
    </citation>
    <scope>NUCLEOTIDE SEQUENCE</scope>
</reference>
<dbReference type="EMBL" id="CAJOBC010000196">
    <property type="protein sequence ID" value="CAF3552874.1"/>
    <property type="molecule type" value="Genomic_DNA"/>
</dbReference>
<accession>A0A813QRD1</accession>
<gene>
    <name evidence="1" type="ORF">GPM918_LOCUS1911</name>
    <name evidence="2" type="ORF">SRO942_LOCUS1911</name>
</gene>
<proteinExistence type="predicted"/>
<dbReference type="EMBL" id="CAJNOQ010000196">
    <property type="protein sequence ID" value="CAF0770752.1"/>
    <property type="molecule type" value="Genomic_DNA"/>
</dbReference>
<organism evidence="1 3">
    <name type="scientific">Didymodactylos carnosus</name>
    <dbReference type="NCBI Taxonomy" id="1234261"/>
    <lineage>
        <taxon>Eukaryota</taxon>
        <taxon>Metazoa</taxon>
        <taxon>Spiralia</taxon>
        <taxon>Gnathifera</taxon>
        <taxon>Rotifera</taxon>
        <taxon>Eurotatoria</taxon>
        <taxon>Bdelloidea</taxon>
        <taxon>Philodinida</taxon>
        <taxon>Philodinidae</taxon>
        <taxon>Didymodactylos</taxon>
    </lineage>
</organism>